<keyword evidence="5 6" id="KW-0472">Membrane</keyword>
<feature type="transmembrane region" description="Helical" evidence="6">
    <location>
        <begin position="348"/>
        <end position="371"/>
    </location>
</feature>
<feature type="transmembrane region" description="Helical" evidence="6">
    <location>
        <begin position="767"/>
        <end position="788"/>
    </location>
</feature>
<dbReference type="InterPro" id="IPR003838">
    <property type="entry name" value="ABC3_permease_C"/>
</dbReference>
<feature type="transmembrane region" description="Helical" evidence="6">
    <location>
        <begin position="21"/>
        <end position="41"/>
    </location>
</feature>
<dbReference type="PANTHER" id="PTHR30572">
    <property type="entry name" value="MEMBRANE COMPONENT OF TRANSPORTER-RELATED"/>
    <property type="match status" value="1"/>
</dbReference>
<comment type="caution">
    <text evidence="9">The sequence shown here is derived from an EMBL/GenBank/DDBJ whole genome shotgun (WGS) entry which is preliminary data.</text>
</comment>
<protein>
    <submittedName>
        <fullName evidence="9">FtsX-like permease family protein</fullName>
    </submittedName>
</protein>
<feature type="transmembrane region" description="Helical" evidence="6">
    <location>
        <begin position="439"/>
        <end position="458"/>
    </location>
</feature>
<feature type="transmembrane region" description="Helical" evidence="6">
    <location>
        <begin position="298"/>
        <end position="327"/>
    </location>
</feature>
<dbReference type="PANTHER" id="PTHR30572:SF18">
    <property type="entry name" value="ABC-TYPE MACROLIDE FAMILY EXPORT SYSTEM PERMEASE COMPONENT 2"/>
    <property type="match status" value="1"/>
</dbReference>
<comment type="subcellular location">
    <subcellularLocation>
        <location evidence="1">Cell membrane</location>
        <topology evidence="1">Multi-pass membrane protein</topology>
    </subcellularLocation>
</comment>
<keyword evidence="10" id="KW-1185">Reference proteome</keyword>
<keyword evidence="2" id="KW-1003">Cell membrane</keyword>
<keyword evidence="3 6" id="KW-0812">Transmembrane</keyword>
<feature type="transmembrane region" description="Helical" evidence="6">
    <location>
        <begin position="391"/>
        <end position="418"/>
    </location>
</feature>
<name>A0A3N4MIJ6_9BACT</name>
<evidence type="ECO:0000259" key="8">
    <source>
        <dbReference type="Pfam" id="PF12704"/>
    </source>
</evidence>
<accession>A0A3N4MIJ6</accession>
<dbReference type="InterPro" id="IPR025857">
    <property type="entry name" value="MacB_PCD"/>
</dbReference>
<organism evidence="9 10">
    <name type="scientific">Chitinophaga barathri</name>
    <dbReference type="NCBI Taxonomy" id="1647451"/>
    <lineage>
        <taxon>Bacteria</taxon>
        <taxon>Pseudomonadati</taxon>
        <taxon>Bacteroidota</taxon>
        <taxon>Chitinophagia</taxon>
        <taxon>Chitinophagales</taxon>
        <taxon>Chitinophagaceae</taxon>
        <taxon>Chitinophaga</taxon>
    </lineage>
</organism>
<evidence type="ECO:0000256" key="1">
    <source>
        <dbReference type="ARBA" id="ARBA00004651"/>
    </source>
</evidence>
<reference evidence="10" key="1">
    <citation type="submission" date="2018-11" db="EMBL/GenBank/DDBJ databases">
        <title>Chitinophaga lutea sp.nov., isolate from arsenic contaminated soil.</title>
        <authorList>
            <person name="Zong Y."/>
        </authorList>
    </citation>
    <scope>NUCLEOTIDE SEQUENCE [LARGE SCALE GENOMIC DNA]</scope>
    <source>
        <strain evidence="10">YLT18</strain>
    </source>
</reference>
<evidence type="ECO:0000256" key="5">
    <source>
        <dbReference type="ARBA" id="ARBA00023136"/>
    </source>
</evidence>
<evidence type="ECO:0000256" key="4">
    <source>
        <dbReference type="ARBA" id="ARBA00022989"/>
    </source>
</evidence>
<feature type="domain" description="ABC3 transporter permease C-terminal" evidence="7">
    <location>
        <begin position="303"/>
        <end position="417"/>
    </location>
</feature>
<evidence type="ECO:0000256" key="3">
    <source>
        <dbReference type="ARBA" id="ARBA00022692"/>
    </source>
</evidence>
<proteinExistence type="predicted"/>
<evidence type="ECO:0000256" key="2">
    <source>
        <dbReference type="ARBA" id="ARBA00022475"/>
    </source>
</evidence>
<dbReference type="GO" id="GO:0022857">
    <property type="term" value="F:transmembrane transporter activity"/>
    <property type="evidence" value="ECO:0007669"/>
    <property type="project" value="TreeGrafter"/>
</dbReference>
<dbReference type="OrthoDB" id="1451596at2"/>
<dbReference type="Pfam" id="PF02687">
    <property type="entry name" value="FtsX"/>
    <property type="match status" value="2"/>
</dbReference>
<dbReference type="RefSeq" id="WP_120514815.1">
    <property type="nucleotide sequence ID" value="NZ_QXZY01000002.1"/>
</dbReference>
<gene>
    <name evidence="9" type="ORF">EG028_06855</name>
</gene>
<dbReference type="InterPro" id="IPR050250">
    <property type="entry name" value="Macrolide_Exporter_MacB"/>
</dbReference>
<evidence type="ECO:0000259" key="7">
    <source>
        <dbReference type="Pfam" id="PF02687"/>
    </source>
</evidence>
<dbReference type="EMBL" id="RMBX01000003">
    <property type="protein sequence ID" value="RPD41876.1"/>
    <property type="molecule type" value="Genomic_DNA"/>
</dbReference>
<feature type="transmembrane region" description="Helical" evidence="6">
    <location>
        <begin position="736"/>
        <end position="755"/>
    </location>
</feature>
<feature type="domain" description="ABC3 transporter permease C-terminal" evidence="7">
    <location>
        <begin position="687"/>
        <end position="797"/>
    </location>
</feature>
<sequence length="807" mass="89958">MFYNYLKIALRSLRRKPSFTILNVTGLAVGIAAALLIFVVIRHELSYDNFHRNKDRIYRVASKAISRSNGETVSRSGGVPLILPETFRADFPQIEKMGVMFHLGQGQIYIPGKGNEKEKRFLEPRDLAWVDAGIFSVFDYTWLAGSAEGMTKPNTAVLAASIAAKYFGNAQEAIGKTIQLFSFRIPFEVVGVYKDQPGNSDMSMKIAFSYPTFIRRVQFTSEDWKNLSVSTAFYVQLRKDIQASALEKQLPAFVKKYYNEDARNTPNTTSLVLQPLRDIHLSKDFGPFYGNKFNARELITLGMVGLFLLIVACINFINLATALSVNRAKEIGVRKVMGSNRWQLMRQFLNETAFITLFSVILGVGLAALLLPGLENLTGKQLVVPVWTTLAFLFLLAVVVTLLAGFYPAMVVAGFNPLAALKNRVSSRSVGGISLRRGLVVFQFVIAQLLVIGTLVALQQMKLFREMPMGFDKDALLMVELPSDSSLAVRYPMLRTRMTGIPGVDAAAFCLEAPSASWNWDAEFFFDNKPEIQPFTVARQFGDTGFVSTFGIRMAAGRKPFASDTVREVLVNEMFVKKLGLPGNEAVLGKRLSFHQQKDLEIVGVVKDYSNQTLRDAILPVVITPENKMVAFLAMRLNAANMQQTLSRIEKEFADIYPTYLYDARFLDQRIGNYYAAEAQTALLFRIFAILAIFISCLGLYGLVSFMAVQKQKEVGIRKVLGASVQSILILFSKEFTLLIGIAFLIAAPLGYYFMNAWLEGFHYHITISWGVFALAVAFSIVIAWTSVGYKALRAALANPVKSLRSE</sequence>
<evidence type="ECO:0000256" key="6">
    <source>
        <dbReference type="SAM" id="Phobius"/>
    </source>
</evidence>
<feature type="domain" description="MacB-like periplasmic core" evidence="8">
    <location>
        <begin position="20"/>
        <end position="251"/>
    </location>
</feature>
<keyword evidence="4 6" id="KW-1133">Transmembrane helix</keyword>
<dbReference type="Pfam" id="PF12704">
    <property type="entry name" value="MacB_PCD"/>
    <property type="match status" value="1"/>
</dbReference>
<evidence type="ECO:0000313" key="9">
    <source>
        <dbReference type="EMBL" id="RPD41876.1"/>
    </source>
</evidence>
<evidence type="ECO:0000313" key="10">
    <source>
        <dbReference type="Proteomes" id="UP000279089"/>
    </source>
</evidence>
<dbReference type="GO" id="GO:0005886">
    <property type="term" value="C:plasma membrane"/>
    <property type="evidence" value="ECO:0007669"/>
    <property type="project" value="UniProtKB-SubCell"/>
</dbReference>
<dbReference type="Proteomes" id="UP000279089">
    <property type="component" value="Unassembled WGS sequence"/>
</dbReference>
<dbReference type="AlphaFoldDB" id="A0A3N4MIJ6"/>
<feature type="transmembrane region" description="Helical" evidence="6">
    <location>
        <begin position="683"/>
        <end position="709"/>
    </location>
</feature>